<dbReference type="FunFam" id="1.25.40.10:FF:001094">
    <property type="entry name" value="Intraflagellar transport particle protein IFT88"/>
    <property type="match status" value="1"/>
</dbReference>
<evidence type="ECO:0000313" key="3">
    <source>
        <dbReference type="EMBL" id="CAD8692995.1"/>
    </source>
</evidence>
<dbReference type="EMBL" id="HBFB01030698">
    <property type="protein sequence ID" value="CAD8692995.1"/>
    <property type="molecule type" value="Transcribed_RNA"/>
</dbReference>
<gene>
    <name evidence="3" type="ORF">CLEI1391_LOCUS17178</name>
</gene>
<accession>A0A7S0WZJ3</accession>
<dbReference type="GO" id="GO:0097730">
    <property type="term" value="C:non-motile cilium"/>
    <property type="evidence" value="ECO:0007669"/>
    <property type="project" value="TreeGrafter"/>
</dbReference>
<feature type="repeat" description="TPR" evidence="1">
    <location>
        <begin position="221"/>
        <end position="254"/>
    </location>
</feature>
<dbReference type="InterPro" id="IPR019734">
    <property type="entry name" value="TPR_rpt"/>
</dbReference>
<dbReference type="PROSITE" id="PS50005">
    <property type="entry name" value="TPR"/>
    <property type="match status" value="5"/>
</dbReference>
<evidence type="ECO:0000256" key="1">
    <source>
        <dbReference type="PROSITE-ProRule" id="PRU00339"/>
    </source>
</evidence>
<organism evidence="3">
    <name type="scientific">Chlamydomonas leiostraca</name>
    <dbReference type="NCBI Taxonomy" id="1034604"/>
    <lineage>
        <taxon>Eukaryota</taxon>
        <taxon>Viridiplantae</taxon>
        <taxon>Chlorophyta</taxon>
        <taxon>core chlorophytes</taxon>
        <taxon>Chlorophyceae</taxon>
        <taxon>CS clade</taxon>
        <taxon>Chlamydomonadales</taxon>
        <taxon>Chlamydomonadaceae</taxon>
        <taxon>Chlamydomonas</taxon>
    </lineage>
</organism>
<dbReference type="AlphaFoldDB" id="A0A7S0WZJ3"/>
<feature type="region of interest" description="Disordered" evidence="2">
    <location>
        <begin position="779"/>
        <end position="800"/>
    </location>
</feature>
<feature type="region of interest" description="Disordered" evidence="2">
    <location>
        <begin position="1"/>
        <end position="24"/>
    </location>
</feature>
<dbReference type="PANTHER" id="PTHR44117:SF1">
    <property type="entry name" value="INTRAFLAGELLAR TRANSPORT PROTEIN 88 HOMOLOG"/>
    <property type="match status" value="1"/>
</dbReference>
<name>A0A7S0WZJ3_9CHLO</name>
<dbReference type="Pfam" id="PF13181">
    <property type="entry name" value="TPR_8"/>
    <property type="match status" value="1"/>
</dbReference>
<dbReference type="GO" id="GO:1905515">
    <property type="term" value="P:non-motile cilium assembly"/>
    <property type="evidence" value="ECO:0007669"/>
    <property type="project" value="TreeGrafter"/>
</dbReference>
<dbReference type="GO" id="GO:0036064">
    <property type="term" value="C:ciliary basal body"/>
    <property type="evidence" value="ECO:0007669"/>
    <property type="project" value="TreeGrafter"/>
</dbReference>
<feature type="compositionally biased region" description="Acidic residues" evidence="2">
    <location>
        <begin position="789"/>
        <end position="800"/>
    </location>
</feature>
<proteinExistence type="predicted"/>
<feature type="repeat" description="TPR" evidence="1">
    <location>
        <begin position="511"/>
        <end position="544"/>
    </location>
</feature>
<protein>
    <submittedName>
        <fullName evidence="3">Uncharacterized protein</fullName>
    </submittedName>
</protein>
<dbReference type="PANTHER" id="PTHR44117">
    <property type="entry name" value="INTRAFLAGELLAR TRANSPORT PROTEIN 88 HOMOLOG"/>
    <property type="match status" value="1"/>
</dbReference>
<dbReference type="SUPFAM" id="SSF48452">
    <property type="entry name" value="TPR-like"/>
    <property type="match status" value="3"/>
</dbReference>
<dbReference type="SMART" id="SM00028">
    <property type="entry name" value="TPR"/>
    <property type="match status" value="10"/>
</dbReference>
<keyword evidence="1" id="KW-0802">TPR repeat</keyword>
<feature type="repeat" description="TPR" evidence="1">
    <location>
        <begin position="477"/>
        <end position="510"/>
    </location>
</feature>
<dbReference type="Gene3D" id="1.25.40.10">
    <property type="entry name" value="Tetratricopeptide repeat domain"/>
    <property type="match status" value="4"/>
</dbReference>
<evidence type="ECO:0000256" key="2">
    <source>
        <dbReference type="SAM" id="MobiDB-lite"/>
    </source>
</evidence>
<dbReference type="InterPro" id="IPR011990">
    <property type="entry name" value="TPR-like_helical_dom_sf"/>
</dbReference>
<dbReference type="GO" id="GO:0005814">
    <property type="term" value="C:centriole"/>
    <property type="evidence" value="ECO:0007669"/>
    <property type="project" value="TreeGrafter"/>
</dbReference>
<feature type="compositionally biased region" description="Basic and acidic residues" evidence="2">
    <location>
        <begin position="779"/>
        <end position="788"/>
    </location>
</feature>
<sequence>MSRMQDEDLYGGYDEGSNPLAGSTGTGLFQAVGAEGGMPPGTAAYPPGTAMKSYVAPGTAQRMGTAMQAAGDGGRPMTSNRGAGFSSVPNKKFDPLSQVRGGGGTGAQLLKKGDASADEQAKELEKKVHECLEASAAAAYTGDVAEGLEKAIEAKKRERALTKFREQSGLDVNPDLTYALDFNLAHLYHMNKNYKEALDQFTAILKARDAQTGKPKYPQAGRLRVNMGNIYFEQKKYSTAIKMYRMALDQIPQTAKEVRFKIMRNIGLSFVRMGQYQDSLQSFSTVMENVPDHQTGYNLVVCAFALGDREAMKQAFLQLITAGTQVDEDEDDEDLMGLMGGEEDDMQKVVQDDQLKDELRKRQSYITRCIVSAAGLISEKIDRQGGYAAGYDWCAEQLRTEGHARLANEVELAKASKFLANKEFEAAVAVFKEFEKKEPRVKARAATNLAFLYVLEGNRDQADKYSDLALTSDRYNARAFVNKGCVLVEKGDLEGARTLFNEAAGIEPYCVEAIFNLGLVNLKLGEAQAALAAFKKLHAMLPDNYDVIWQLANCYDILGDFKQAVKWLEMLSSLVPNDPGVLAKLGAIHARFDDESRALHYYQESHRVYPVNMDVISWLGAHHVKNEVYEKAMPFFDLASKIQPQEAKWSLMVASCLRRIGAYPQALARYKAINQQHPTNVECLRYLVHLCTELGRRDDAQKYMTELRKAERAAAAEATATVVGMPRPGSALGGMAGGPPPMQVPAQGSGMEPAFDANGMPLSPGLNVPVTRGKAVVAKEDRPGHDDWGNEELGDDLLPM</sequence>
<dbReference type="GO" id="GO:0042073">
    <property type="term" value="P:intraciliary transport"/>
    <property type="evidence" value="ECO:0007669"/>
    <property type="project" value="TreeGrafter"/>
</dbReference>
<dbReference type="GO" id="GO:0019894">
    <property type="term" value="F:kinesin binding"/>
    <property type="evidence" value="ECO:0007669"/>
    <property type="project" value="TreeGrafter"/>
</dbReference>
<feature type="region of interest" description="Disordered" evidence="2">
    <location>
        <begin position="84"/>
        <end position="103"/>
    </location>
</feature>
<feature type="repeat" description="TPR" evidence="1">
    <location>
        <begin position="579"/>
        <end position="612"/>
    </location>
</feature>
<dbReference type="Pfam" id="PF14559">
    <property type="entry name" value="TPR_19"/>
    <property type="match status" value="2"/>
</dbReference>
<feature type="repeat" description="TPR" evidence="1">
    <location>
        <begin position="260"/>
        <end position="293"/>
    </location>
</feature>
<dbReference type="Pfam" id="PF13424">
    <property type="entry name" value="TPR_12"/>
    <property type="match status" value="1"/>
</dbReference>
<reference evidence="3" key="1">
    <citation type="submission" date="2021-01" db="EMBL/GenBank/DDBJ databases">
        <authorList>
            <person name="Corre E."/>
            <person name="Pelletier E."/>
            <person name="Niang G."/>
            <person name="Scheremetjew M."/>
            <person name="Finn R."/>
            <person name="Kale V."/>
            <person name="Holt S."/>
            <person name="Cochrane G."/>
            <person name="Meng A."/>
            <person name="Brown T."/>
            <person name="Cohen L."/>
        </authorList>
    </citation>
    <scope>NUCLEOTIDE SEQUENCE</scope>
    <source>
        <strain evidence="3">SAG 11-49</strain>
    </source>
</reference>
<dbReference type="GO" id="GO:0097546">
    <property type="term" value="C:ciliary base"/>
    <property type="evidence" value="ECO:0007669"/>
    <property type="project" value="TreeGrafter"/>
</dbReference>